<dbReference type="RefSeq" id="WP_262431533.1">
    <property type="nucleotide sequence ID" value="NZ_JACRTE010000003.1"/>
</dbReference>
<proteinExistence type="predicted"/>
<dbReference type="InterPro" id="IPR025374">
    <property type="entry name" value="DUF4364"/>
</dbReference>
<evidence type="ECO:0000313" key="2">
    <source>
        <dbReference type="Proteomes" id="UP000647416"/>
    </source>
</evidence>
<dbReference type="Proteomes" id="UP000647416">
    <property type="component" value="Unassembled WGS sequence"/>
</dbReference>
<dbReference type="EMBL" id="JACRTE010000003">
    <property type="protein sequence ID" value="MBC8595955.1"/>
    <property type="molecule type" value="Genomic_DNA"/>
</dbReference>
<dbReference type="Pfam" id="PF14277">
    <property type="entry name" value="DUF4364"/>
    <property type="match status" value="1"/>
</dbReference>
<organism evidence="1 2">
    <name type="scientific">Qingrenia yutianensis</name>
    <dbReference type="NCBI Taxonomy" id="2763676"/>
    <lineage>
        <taxon>Bacteria</taxon>
        <taxon>Bacillati</taxon>
        <taxon>Bacillota</taxon>
        <taxon>Clostridia</taxon>
        <taxon>Eubacteriales</taxon>
        <taxon>Oscillospiraceae</taxon>
        <taxon>Qingrenia</taxon>
    </lineage>
</organism>
<sequence>MDFLYRPTEYELELSVLYVIKNLKTGATAPLLHNIVGSAVKTNFFEIGHITYLLIDNGSLKEISFDGDTVYTITDTGVTNINYFYKSIPYSVREKLLDAVDEVNKRVKFESEIKADILPISERVFMAKCEINENGEKLLDLALNVGSREMARKCAAYFKENYEEIYQKILEIMCSKLE</sequence>
<name>A0A926F8M6_9FIRM</name>
<accession>A0A926F8M6</accession>
<protein>
    <submittedName>
        <fullName evidence="1">DUF4364 family protein</fullName>
    </submittedName>
</protein>
<evidence type="ECO:0000313" key="1">
    <source>
        <dbReference type="EMBL" id="MBC8595955.1"/>
    </source>
</evidence>
<reference evidence="1" key="1">
    <citation type="submission" date="2020-08" db="EMBL/GenBank/DDBJ databases">
        <title>Genome public.</title>
        <authorList>
            <person name="Liu C."/>
            <person name="Sun Q."/>
        </authorList>
    </citation>
    <scope>NUCLEOTIDE SEQUENCE</scope>
    <source>
        <strain evidence="1">NSJ-50</strain>
    </source>
</reference>
<dbReference type="AlphaFoldDB" id="A0A926F8M6"/>
<keyword evidence="2" id="KW-1185">Reference proteome</keyword>
<comment type="caution">
    <text evidence="1">The sequence shown here is derived from an EMBL/GenBank/DDBJ whole genome shotgun (WGS) entry which is preliminary data.</text>
</comment>
<gene>
    <name evidence="1" type="ORF">H8706_03605</name>
</gene>